<feature type="domain" description="Metallo-beta-lactamase" evidence="4">
    <location>
        <begin position="74"/>
        <end position="280"/>
    </location>
</feature>
<dbReference type="Proteomes" id="UP000460318">
    <property type="component" value="Unassembled WGS sequence"/>
</dbReference>
<dbReference type="Pfam" id="PF12706">
    <property type="entry name" value="Lactamase_B_2"/>
    <property type="match status" value="1"/>
</dbReference>
<dbReference type="AlphaFoldDB" id="A0A7X3IPG4"/>
<dbReference type="EMBL" id="WUBI01000007">
    <property type="protein sequence ID" value="MWV47335.1"/>
    <property type="molecule type" value="Genomic_DNA"/>
</dbReference>
<comment type="catalytic activity">
    <reaction evidence="1">
        <text>3',5'-cyclic CMP + H2O = CMP + H(+)</text>
        <dbReference type="Rhea" id="RHEA:72675"/>
        <dbReference type="ChEBI" id="CHEBI:15377"/>
        <dbReference type="ChEBI" id="CHEBI:15378"/>
        <dbReference type="ChEBI" id="CHEBI:58003"/>
        <dbReference type="ChEBI" id="CHEBI:60377"/>
    </reaction>
    <physiologicalReaction direction="left-to-right" evidence="1">
        <dbReference type="Rhea" id="RHEA:72676"/>
    </physiologicalReaction>
</comment>
<dbReference type="GO" id="GO:0005737">
    <property type="term" value="C:cytoplasm"/>
    <property type="evidence" value="ECO:0007669"/>
    <property type="project" value="TreeGrafter"/>
</dbReference>
<name>A0A7X3IPG4_9BACL</name>
<evidence type="ECO:0000256" key="2">
    <source>
        <dbReference type="ARBA" id="ARBA00034301"/>
    </source>
</evidence>
<dbReference type="PIRSF" id="PIRSF038896">
    <property type="entry name" value="NAPE-PLD"/>
    <property type="match status" value="1"/>
</dbReference>
<dbReference type="SUPFAM" id="SSF56281">
    <property type="entry name" value="Metallo-hydrolase/oxidoreductase"/>
    <property type="match status" value="1"/>
</dbReference>
<evidence type="ECO:0000313" key="5">
    <source>
        <dbReference type="EMBL" id="MWV47335.1"/>
    </source>
</evidence>
<dbReference type="Gene3D" id="3.60.15.10">
    <property type="entry name" value="Ribonuclease Z/Hydroxyacylglutathione hydrolase-like"/>
    <property type="match status" value="1"/>
</dbReference>
<evidence type="ECO:0000313" key="6">
    <source>
        <dbReference type="Proteomes" id="UP000460318"/>
    </source>
</evidence>
<dbReference type="InterPro" id="IPR024884">
    <property type="entry name" value="NAPE-PLD"/>
</dbReference>
<evidence type="ECO:0000259" key="4">
    <source>
        <dbReference type="Pfam" id="PF12706"/>
    </source>
</evidence>
<keyword evidence="5" id="KW-0378">Hydrolase</keyword>
<proteinExistence type="predicted"/>
<dbReference type="InterPro" id="IPR001279">
    <property type="entry name" value="Metallo-B-lactamas"/>
</dbReference>
<dbReference type="RefSeq" id="WP_160500930.1">
    <property type="nucleotide sequence ID" value="NZ_WUBI01000007.1"/>
</dbReference>
<dbReference type="PANTHER" id="PTHR15032:SF36">
    <property type="entry name" value="METALLO-BETA-LACTAMASE DOMAIN-CONTAINING PROTEIN"/>
    <property type="match status" value="1"/>
</dbReference>
<dbReference type="PANTHER" id="PTHR15032">
    <property type="entry name" value="N-ACYL-PHOSPHATIDYLETHANOLAMINE-HYDROLYZING PHOSPHOLIPASE D"/>
    <property type="match status" value="1"/>
</dbReference>
<gene>
    <name evidence="5" type="ORF">GRF59_27445</name>
</gene>
<evidence type="ECO:0000256" key="1">
    <source>
        <dbReference type="ARBA" id="ARBA00034221"/>
    </source>
</evidence>
<organism evidence="5 6">
    <name type="scientific">Paenibacillus dendrobii</name>
    <dbReference type="NCBI Taxonomy" id="2691084"/>
    <lineage>
        <taxon>Bacteria</taxon>
        <taxon>Bacillati</taxon>
        <taxon>Bacillota</taxon>
        <taxon>Bacilli</taxon>
        <taxon>Bacillales</taxon>
        <taxon>Paenibacillaceae</taxon>
        <taxon>Paenibacillus</taxon>
    </lineage>
</organism>
<dbReference type="InterPro" id="IPR036866">
    <property type="entry name" value="RibonucZ/Hydroxyglut_hydro"/>
</dbReference>
<accession>A0A7X3IPG4</accession>
<keyword evidence="6" id="KW-1185">Reference proteome</keyword>
<dbReference type="GO" id="GO:0008270">
    <property type="term" value="F:zinc ion binding"/>
    <property type="evidence" value="ECO:0007669"/>
    <property type="project" value="InterPro"/>
</dbReference>
<comment type="caution">
    <text evidence="5">The sequence shown here is derived from an EMBL/GenBank/DDBJ whole genome shotgun (WGS) entry which is preliminary data.</text>
</comment>
<evidence type="ECO:0000256" key="3">
    <source>
        <dbReference type="ARBA" id="ARBA00048505"/>
    </source>
</evidence>
<comment type="catalytic activity">
    <reaction evidence="3">
        <text>3',5'-cyclic UMP + H2O = UMP + H(+)</text>
        <dbReference type="Rhea" id="RHEA:70575"/>
        <dbReference type="ChEBI" id="CHEBI:15377"/>
        <dbReference type="ChEBI" id="CHEBI:15378"/>
        <dbReference type="ChEBI" id="CHEBI:57865"/>
        <dbReference type="ChEBI" id="CHEBI:184387"/>
    </reaction>
    <physiologicalReaction direction="left-to-right" evidence="3">
        <dbReference type="Rhea" id="RHEA:70576"/>
    </physiologicalReaction>
</comment>
<reference evidence="5 6" key="1">
    <citation type="submission" date="2019-12" db="EMBL/GenBank/DDBJ databases">
        <title>Paenibacillus sp. nov., an endophytic bacterium isolated from the stem of Dendrobium.</title>
        <authorList>
            <person name="Zhao R."/>
        </authorList>
    </citation>
    <scope>NUCLEOTIDE SEQUENCE [LARGE SCALE GENOMIC DNA]</scope>
    <source>
        <strain evidence="5 6">HJL G12</strain>
    </source>
</reference>
<comment type="function">
    <text evidence="2">Counteracts the endogenous Pycsar antiviral defense system. Phosphodiesterase that enables metal-dependent hydrolysis of host cyclic nucleotide Pycsar defense signals such as cCMP and cUMP.</text>
</comment>
<sequence>MPKIRYDNMDNVNTDHTLKQFKQWRQERKQKKKDYSFQVPNVPPELDYLHANRLDTSITWIGHSTFFIQYEGLNILTDPVWAKRMGFERRLGEPGIEIGEVPPVDVILISHSHYDHMHLASIRRLYNAGTTLIVPVGLKKKMVRKGFHNCLELKWWDHTVIRNVRISFVPTQHWTRRTPFDTNTSHWGGYILEPANAVQLDAKEEGAEMELLPPNLYFAGDSGYFPGFKDIGKRYHIHVAMMPIGAYEPEWFMTSQHVNPEEAMQAFLDVRAETMIPMHYGTFRLADDTAREALDRMEAERVRLGIEEDRLKVLKYGETLRIHPERRKAGE</sequence>
<dbReference type="GO" id="GO:0070290">
    <property type="term" value="F:N-acylphosphatidylethanolamine-specific phospholipase D activity"/>
    <property type="evidence" value="ECO:0007669"/>
    <property type="project" value="InterPro"/>
</dbReference>
<protein>
    <submittedName>
        <fullName evidence="5">MBL fold metallo-hydrolase</fullName>
    </submittedName>
</protein>